<feature type="repeat" description="WD" evidence="3">
    <location>
        <begin position="1098"/>
        <end position="1133"/>
    </location>
</feature>
<dbReference type="Gene3D" id="3.40.50.300">
    <property type="entry name" value="P-loop containing nucleotide triphosphate hydrolases"/>
    <property type="match status" value="1"/>
</dbReference>
<dbReference type="SUPFAM" id="SSF50978">
    <property type="entry name" value="WD40 repeat-like"/>
    <property type="match status" value="2"/>
</dbReference>
<protein>
    <submittedName>
        <fullName evidence="4">Uncharacterized protein</fullName>
    </submittedName>
</protein>
<evidence type="ECO:0000256" key="1">
    <source>
        <dbReference type="ARBA" id="ARBA00022574"/>
    </source>
</evidence>
<keyword evidence="1 3" id="KW-0853">WD repeat</keyword>
<feature type="repeat" description="WD" evidence="3">
    <location>
        <begin position="1057"/>
        <end position="1088"/>
    </location>
</feature>
<sequence length="1170" mass="131156">MNNSFPPSYYDYQVGGSLPQDALTYVKRQADYDLYEGLKAGEFCYVLNSRQMGKSSLRVQVMQRLQQEGFACAVIDITSIGTADITPEQWYAGVIDTLINSFNLYKTFDLEIWWTENHLISPVQKLSKFIDTILLKAITTNIVIFIDEIDSVLSLAFNVDDFFAVIRDCYNRRADQEVYRRLTFAILGVSTPSDLIQDRRRTPFNIGRAISLTGFQLAETEPLAMGLTVLGEPQMVMSVVLYWTGGQPFLTQKVCKLLLEEIKRHGDAKIQEYTEEESQIGEWIEHLVRKRIIENWEAQDEPEHLKTIRDRILRSGEKRTGRLLGLCQQILHQGEIVVDDSPEHTELRLTGLVVERDRKLLIYNRIYEQVFNQQWCEKELAKLRPYADLLNGWVASARQDESCLLRGQNLQNARKWATGKSLSDIDYQFLAASQEVEKREVEKLLAAQAAATRAEAAATQAKQQAQFQKQITLVAITSLITIMTMAVIAVQKWKAADKGQIQALLSSSKANFNLNRSSFESLIDAIRAGKLLRESVWLKNDPQLQPQVMEAFSAVYWVRESNRLEKHEGYVQKVRFSPNGKIIATASFDNTAKLWSSDGKELVTLQGHTESVVDVSFSPDGQTIATASQDGTAKLWNLDGKPIKTLKGHKGVVWSVSFSPDGQTIATAGEDKTVKFWRWNGNFLNTWKAHDGAIYSISFSPDGQRIATASDDNSVKLWNLQGNLIDAFQGHKAPVFNVSFSPDGHKLASASNDTTVIIWDLITKKKLLLQGHSLEVRDVKFSPDGQTIATASWDETVKLWRSRDGSVLQTLEGHKGRVNSISFSPNGQVLASAGNDKTVKLWRVNDWLTTFSGHKDPIYSVDINNDGTKIATASGDRTVKLWNLQGQELKTFVEHDQPVASVSFSPNGQIIASGSNDTTIRLWNLQGQQIKPPFTDHTDSVTNLSFSPDGMTITSASHDKTVKIWNQQGRVLHNLQHNTYIYGVSYSSDGKKIASASWDGKVKLWSPNATPLRTWQAHNSLIYNIRFSPDNQIIATASEDGSVKLWNQNGQLLNQPLKGHTAGVVDLNFSPDGRILATVSDDGTIKFWTSKGILITTLIGHRDAVNSVSFAPDSKKIVTGSTDATALLWDVENLSLNKFIKRGCSWLSDYLKNHQDSPEEVKNFCHEIQR</sequence>
<dbReference type="Proteomes" id="UP000235025">
    <property type="component" value="Unassembled WGS sequence"/>
</dbReference>
<feature type="repeat" description="WD" evidence="3">
    <location>
        <begin position="728"/>
        <end position="769"/>
    </location>
</feature>
<dbReference type="PROSITE" id="PS50082">
    <property type="entry name" value="WD_REPEATS_2"/>
    <property type="match status" value="14"/>
</dbReference>
<organism evidence="4 5">
    <name type="scientific">Fischerella thermalis CCMEE 5268</name>
    <dbReference type="NCBI Taxonomy" id="2019662"/>
    <lineage>
        <taxon>Bacteria</taxon>
        <taxon>Bacillati</taxon>
        <taxon>Cyanobacteriota</taxon>
        <taxon>Cyanophyceae</taxon>
        <taxon>Nostocales</taxon>
        <taxon>Hapalosiphonaceae</taxon>
        <taxon>Fischerella</taxon>
    </lineage>
</organism>
<dbReference type="SUPFAM" id="SSF52540">
    <property type="entry name" value="P-loop containing nucleoside triphosphate hydrolases"/>
    <property type="match status" value="1"/>
</dbReference>
<feature type="repeat" description="WD" evidence="3">
    <location>
        <begin position="934"/>
        <end position="966"/>
    </location>
</feature>
<keyword evidence="2" id="KW-0677">Repeat</keyword>
<dbReference type="PRINTS" id="PR00320">
    <property type="entry name" value="GPROTEINBRPT"/>
</dbReference>
<dbReference type="SUPFAM" id="SSF50960">
    <property type="entry name" value="TolB, C-terminal domain"/>
    <property type="match status" value="1"/>
</dbReference>
<name>A0A2N6KEW8_9CYAN</name>
<feature type="repeat" description="WD" evidence="3">
    <location>
        <begin position="687"/>
        <end position="721"/>
    </location>
</feature>
<dbReference type="SMART" id="SM00320">
    <property type="entry name" value="WD40"/>
    <property type="match status" value="14"/>
</dbReference>
<feature type="repeat" description="WD" evidence="3">
    <location>
        <begin position="811"/>
        <end position="845"/>
    </location>
</feature>
<feature type="repeat" description="WD" evidence="3">
    <location>
        <begin position="605"/>
        <end position="639"/>
    </location>
</feature>
<dbReference type="PROSITE" id="PS50294">
    <property type="entry name" value="WD_REPEATS_REGION"/>
    <property type="match status" value="14"/>
</dbReference>
<dbReference type="CDD" id="cd00200">
    <property type="entry name" value="WD40"/>
    <property type="match status" value="3"/>
</dbReference>
<feature type="repeat" description="WD" evidence="3">
    <location>
        <begin position="564"/>
        <end position="605"/>
    </location>
</feature>
<dbReference type="InterPro" id="IPR036322">
    <property type="entry name" value="WD40_repeat_dom_sf"/>
</dbReference>
<evidence type="ECO:0000256" key="2">
    <source>
        <dbReference type="ARBA" id="ARBA00022737"/>
    </source>
</evidence>
<accession>A0A2N6KEW8</accession>
<dbReference type="AlphaFoldDB" id="A0A2N6KEW8"/>
<feature type="repeat" description="WD" evidence="3">
    <location>
        <begin position="769"/>
        <end position="810"/>
    </location>
</feature>
<dbReference type="InterPro" id="IPR015943">
    <property type="entry name" value="WD40/YVTN_repeat-like_dom_sf"/>
</dbReference>
<dbReference type="Pfam" id="PF00400">
    <property type="entry name" value="WD40"/>
    <property type="match status" value="14"/>
</dbReference>
<feature type="repeat" description="WD" evidence="3">
    <location>
        <begin position="892"/>
        <end position="926"/>
    </location>
</feature>
<dbReference type="PANTHER" id="PTHR44129">
    <property type="entry name" value="WD REPEAT-CONTAINING PROTEIN POP1"/>
    <property type="match status" value="1"/>
</dbReference>
<dbReference type="InterPro" id="IPR020472">
    <property type="entry name" value="WD40_PAC1"/>
</dbReference>
<feature type="repeat" description="WD" evidence="3">
    <location>
        <begin position="974"/>
        <end position="1006"/>
    </location>
</feature>
<dbReference type="InterPro" id="IPR050349">
    <property type="entry name" value="WD_LIS1/nudF_dynein_reg"/>
</dbReference>
<feature type="repeat" description="WD" evidence="3">
    <location>
        <begin position="646"/>
        <end position="677"/>
    </location>
</feature>
<dbReference type="InterPro" id="IPR001680">
    <property type="entry name" value="WD40_rpt"/>
</dbReference>
<reference evidence="4 5" key="1">
    <citation type="submission" date="2017-07" db="EMBL/GenBank/DDBJ databases">
        <title>Genomes of Fischerella (Mastigocladus) sp. strains.</title>
        <authorList>
            <person name="Miller S.R."/>
        </authorList>
    </citation>
    <scope>NUCLEOTIDE SEQUENCE [LARGE SCALE GENOMIC DNA]</scope>
    <source>
        <strain evidence="4 5">CCMEE 5268</strain>
    </source>
</reference>
<evidence type="ECO:0000313" key="4">
    <source>
        <dbReference type="EMBL" id="PLZ97557.1"/>
    </source>
</evidence>
<gene>
    <name evidence="4" type="ORF">CEN50_14595</name>
</gene>
<feature type="repeat" description="WD" evidence="3">
    <location>
        <begin position="1015"/>
        <end position="1047"/>
    </location>
</feature>
<evidence type="ECO:0000313" key="5">
    <source>
        <dbReference type="Proteomes" id="UP000235025"/>
    </source>
</evidence>
<evidence type="ECO:0000256" key="3">
    <source>
        <dbReference type="PROSITE-ProRule" id="PRU00221"/>
    </source>
</evidence>
<feature type="repeat" description="WD" evidence="3">
    <location>
        <begin position="851"/>
        <end position="892"/>
    </location>
</feature>
<dbReference type="Pfam" id="PF14516">
    <property type="entry name" value="AAA_35"/>
    <property type="match status" value="1"/>
</dbReference>
<dbReference type="Gene3D" id="2.130.10.10">
    <property type="entry name" value="YVTN repeat-like/Quinoprotein amine dehydrogenase"/>
    <property type="match status" value="6"/>
</dbReference>
<dbReference type="InterPro" id="IPR027417">
    <property type="entry name" value="P-loop_NTPase"/>
</dbReference>
<dbReference type="PROSITE" id="PS00678">
    <property type="entry name" value="WD_REPEATS_1"/>
    <property type="match status" value="6"/>
</dbReference>
<comment type="caution">
    <text evidence="4">The sequence shown here is derived from an EMBL/GenBank/DDBJ whole genome shotgun (WGS) entry which is preliminary data.</text>
</comment>
<dbReference type="EMBL" id="NMQA01000168">
    <property type="protein sequence ID" value="PLZ97557.1"/>
    <property type="molecule type" value="Genomic_DNA"/>
</dbReference>
<dbReference type="RefSeq" id="WP_102173532.1">
    <property type="nucleotide sequence ID" value="NZ_NMQA01000168.1"/>
</dbReference>
<dbReference type="InterPro" id="IPR019775">
    <property type="entry name" value="WD40_repeat_CS"/>
</dbReference>
<proteinExistence type="predicted"/>